<dbReference type="GO" id="GO:0016491">
    <property type="term" value="F:oxidoreductase activity"/>
    <property type="evidence" value="ECO:0007669"/>
    <property type="project" value="UniProtKB-KW"/>
</dbReference>
<dbReference type="Pfam" id="PF00106">
    <property type="entry name" value="adh_short"/>
    <property type="match status" value="1"/>
</dbReference>
<evidence type="ECO:0000256" key="1">
    <source>
        <dbReference type="ARBA" id="ARBA00006484"/>
    </source>
</evidence>
<evidence type="ECO:0000313" key="5">
    <source>
        <dbReference type="Proteomes" id="UP001152562"/>
    </source>
</evidence>
<evidence type="ECO:0000256" key="3">
    <source>
        <dbReference type="ARBA" id="ARBA00023002"/>
    </source>
</evidence>
<dbReference type="CDD" id="cd05356">
    <property type="entry name" value="17beta-HSD1_like_SDR_c"/>
    <property type="match status" value="1"/>
</dbReference>
<name>A0A9P0TMS5_PIEBR</name>
<dbReference type="SUPFAM" id="SSF51735">
    <property type="entry name" value="NAD(P)-binding Rossmann-fold domains"/>
    <property type="match status" value="1"/>
</dbReference>
<evidence type="ECO:0008006" key="6">
    <source>
        <dbReference type="Google" id="ProtNLM"/>
    </source>
</evidence>
<dbReference type="PIRSF" id="PIRSF000126">
    <property type="entry name" value="11-beta-HSD1"/>
    <property type="match status" value="1"/>
</dbReference>
<dbReference type="FunFam" id="3.40.50.720:FF:000137">
    <property type="entry name" value="Hydroxysteroid (17-beta) dehydrogenase 3"/>
    <property type="match status" value="1"/>
</dbReference>
<dbReference type="PANTHER" id="PTHR43899">
    <property type="entry name" value="RH59310P"/>
    <property type="match status" value="1"/>
</dbReference>
<organism evidence="4 5">
    <name type="scientific">Pieris brassicae</name>
    <name type="common">White butterfly</name>
    <name type="synonym">Large white butterfly</name>
    <dbReference type="NCBI Taxonomy" id="7116"/>
    <lineage>
        <taxon>Eukaryota</taxon>
        <taxon>Metazoa</taxon>
        <taxon>Ecdysozoa</taxon>
        <taxon>Arthropoda</taxon>
        <taxon>Hexapoda</taxon>
        <taxon>Insecta</taxon>
        <taxon>Pterygota</taxon>
        <taxon>Neoptera</taxon>
        <taxon>Endopterygota</taxon>
        <taxon>Lepidoptera</taxon>
        <taxon>Glossata</taxon>
        <taxon>Ditrysia</taxon>
        <taxon>Papilionoidea</taxon>
        <taxon>Pieridae</taxon>
        <taxon>Pierinae</taxon>
        <taxon>Pieris</taxon>
    </lineage>
</organism>
<dbReference type="InterPro" id="IPR002347">
    <property type="entry name" value="SDR_fam"/>
</dbReference>
<evidence type="ECO:0000256" key="2">
    <source>
        <dbReference type="ARBA" id="ARBA00022857"/>
    </source>
</evidence>
<dbReference type="GO" id="GO:0005783">
    <property type="term" value="C:endoplasmic reticulum"/>
    <property type="evidence" value="ECO:0007669"/>
    <property type="project" value="TreeGrafter"/>
</dbReference>
<proteinExistence type="inferred from homology"/>
<dbReference type="AlphaFoldDB" id="A0A9P0TMS5"/>
<dbReference type="Proteomes" id="UP001152562">
    <property type="component" value="Unassembled WGS sequence"/>
</dbReference>
<gene>
    <name evidence="4" type="ORF">PIBRA_LOCUS10007</name>
</gene>
<comment type="caution">
    <text evidence="4">The sequence shown here is derived from an EMBL/GenBank/DDBJ whole genome shotgun (WGS) entry which is preliminary data.</text>
</comment>
<keyword evidence="3" id="KW-0560">Oxidoreductase</keyword>
<accession>A0A9P0TMS5</accession>
<dbReference type="InterPro" id="IPR036291">
    <property type="entry name" value="NAD(P)-bd_dom_sf"/>
</dbReference>
<keyword evidence="2" id="KW-0521">NADP</keyword>
<reference evidence="4" key="1">
    <citation type="submission" date="2022-05" db="EMBL/GenBank/DDBJ databases">
        <authorList>
            <person name="Okamura Y."/>
        </authorList>
    </citation>
    <scope>NUCLEOTIDE SEQUENCE</scope>
</reference>
<dbReference type="PRINTS" id="PR00081">
    <property type="entry name" value="GDHRDH"/>
</dbReference>
<evidence type="ECO:0000313" key="4">
    <source>
        <dbReference type="EMBL" id="CAH4033761.1"/>
    </source>
</evidence>
<dbReference type="InterPro" id="IPR051019">
    <property type="entry name" value="VLCFA-Steroid_DH"/>
</dbReference>
<dbReference type="EMBL" id="CALOZG010000035">
    <property type="protein sequence ID" value="CAH4033761.1"/>
    <property type="molecule type" value="Genomic_DNA"/>
</dbReference>
<protein>
    <recommendedName>
        <fullName evidence="6">Very-long-chain 3-oxoacyl-CoA reductase</fullName>
    </recommendedName>
</protein>
<dbReference type="Gene3D" id="3.40.50.720">
    <property type="entry name" value="NAD(P)-binding Rossmann-like Domain"/>
    <property type="match status" value="1"/>
</dbReference>
<comment type="similarity">
    <text evidence="1">Belongs to the short-chain dehydrogenases/reductases (SDR) family.</text>
</comment>
<sequence length="319" mass="35199">MAHYGYLEKLGLAFALALLFYIVKCIVNVVYTYVIGPVVNKVDFKSKGKWALVTGSTDGIGKEYAKELAARGCDIVLVSRSMDKLKATATEIQNDYKVNTKIVQADFSEEGIYDKISKEIADLEIGTLVNNVGISYSYPEYFTDIADWENTVTTMIRANMVSVTRMTGIILPDMVKRGRGVVINIGSGSSLIPSPLLTVYAACKAYVDKFSEGIDMEYNKKGIIVQCVLPGFVCSNMSGIRRASLLAPTAKTFVKSAISLVGTTSKTVGYFPHAIFVNTINSIYGMSGRFAVWLITRSMENTRRKALKKYKNKREKNIA</sequence>
<dbReference type="PANTHER" id="PTHR43899:SF13">
    <property type="entry name" value="RH59310P"/>
    <property type="match status" value="1"/>
</dbReference>
<keyword evidence="5" id="KW-1185">Reference proteome</keyword>